<accession>A0AC60QMH8</accession>
<evidence type="ECO:0000313" key="1">
    <source>
        <dbReference type="EMBL" id="KAG0436686.1"/>
    </source>
</evidence>
<sequence>MDTEEASLRVGREEATAKIIRHVLGKNQVSKESRDTGRSSDLPPTKTAIELRKSRSRSRARAAAASTTRPTVKPPGRLFKVTFRPRALDLGQTSLDEVTAAIISATQLSPREVLSADLFRINSRSNTVSVNTDSPERVKAYTLIQRIMLKAKPVEVYGYAAEPTDTRRYVLPNVLSLDAVRTTEEIFEQVQLGNPHLEIVAARRMGRSKAILVTVGGNEVPSYLCYGPIICQFYEYRERKQACTSCRQMGHRADTCPQGESKLCPNCGVEHELPPIVDGKRAYTCTPICVICGGKHFTGSKECNKRLAARLAIMERKLAETQQQLTHALETIQELSEQNTALKSQVDTLKGQGPVQSQPPSQEEPAEEVRRQKKARCPDSPEEDKTLTAITELAKAVNSRFQQLDEHLTERFQKMEERSQQWNGGGLGTKINALRMHLFSSETQPDVIAIQESSENCKIPGYTRYEQSNGNIKRPIHTFVRRDISVKQHDVTLQGRNGLVVVELLPKKKKELSTVICNTYSSPKEHGTDVAEVFPTASSIAAGGPVVVLGDFNAPCIGWGYRHDTSKGKAIERQASLCSMVLLNDLTHPTRCGNSITRDTNPDLTYAANVSGATWSNTLETLGSDHYILEIRVDTCIAAPRGVTICLLTDWDKFRDRRRDRGPIDSLGEWIKQLNDDQRAVTREVTNPTQAKSVDTKLAHMLEAYASLHRRWKTTGKSNRKLRRRLALLFRDIEQQAAYLVEQQWTQMCDGLKGQLHTRSPWSLFRHLLNPDESKLEHNKALIRLLRELPGDEASICSELRERYLDAPPLQVSPSQRYEGDPNPTIDRPIEEAEVRAVLHDLRPQSTPGADGVGNKMLRNLDEGSITALTDYFNKVWDTGQLPSSWKHAMVCFISKPGKPLNIANLRPISLTSCVGKLLERIVQRRLQDYVEEHRLLPHYLYGFRQHLSTQDVFLQLSTDFFSNQRPWRALAALDLRKAFDRVSHESILDQISRLNLGGRAYTYVEAFLTGRTAEIKLGDYASDTFPTCLGRGTPQGAVISPFLFNLAIAPLSRRLEQIPHLKHAVYADDIILWTNAPPSIMTPTLQAGADVVVEVARSVGLECAPEKSALLLASRLRAKDALAKVFVFMDGQAIPKVPATRVLGMPLHTGRSSEIVRTLRKNTDNTTRLIRRVSGAQYGLGEQDTCRLVQAFVLSRVTYAAPYMHLPKTARKQIDAIIRKAYKVALGLPNHTSTARFDQLGIHNTFQELCDAQRAAQISRLSRTPTGRRTLHRAGIDYKDKPPPKWDMQPDWRRAVVVRPLPRNMSTTHHKQRREARARALQRLQEDDPRAFHVDASPYPDRSKSYVAAVHNISGSYTATIKACDIHEAEEAAIAIGLLAASRTGSSGTVTTDSKTAATSFLYGRIGSPARKILRSFRTPRDKNSRYHVVWVPAHAGHEGNEAAHSLASRVATSRDCEEEGGREFSLGEHSYAAPATEEAPTRFCDATRVERERRRVLPPPHPELNHLQARRWRQLQTLAIQTPRFLRRVHPLLFDGSCTRCCGSVDPPPDGTIGHMFWSCPKFQPPQELQRHLDDRGEDIVPHWTSLLQSDELRIQLLLIDRTEQVVRDLQDELRKRRAQL</sequence>
<organism evidence="1 2">
    <name type="scientific">Ixodes persulcatus</name>
    <name type="common">Taiga tick</name>
    <dbReference type="NCBI Taxonomy" id="34615"/>
    <lineage>
        <taxon>Eukaryota</taxon>
        <taxon>Metazoa</taxon>
        <taxon>Ecdysozoa</taxon>
        <taxon>Arthropoda</taxon>
        <taxon>Chelicerata</taxon>
        <taxon>Arachnida</taxon>
        <taxon>Acari</taxon>
        <taxon>Parasitiformes</taxon>
        <taxon>Ixodida</taxon>
        <taxon>Ixodoidea</taxon>
        <taxon>Ixodidae</taxon>
        <taxon>Ixodinae</taxon>
        <taxon>Ixodes</taxon>
    </lineage>
</organism>
<gene>
    <name evidence="1" type="ORF">HPB47_017810</name>
</gene>
<proteinExistence type="predicted"/>
<reference evidence="1 2" key="1">
    <citation type="journal article" date="2020" name="Cell">
        <title>Large-Scale Comparative Analyses of Tick Genomes Elucidate Their Genetic Diversity and Vector Capacities.</title>
        <authorList>
            <consortium name="Tick Genome and Microbiome Consortium (TIGMIC)"/>
            <person name="Jia N."/>
            <person name="Wang J."/>
            <person name="Shi W."/>
            <person name="Du L."/>
            <person name="Sun Y."/>
            <person name="Zhan W."/>
            <person name="Jiang J.F."/>
            <person name="Wang Q."/>
            <person name="Zhang B."/>
            <person name="Ji P."/>
            <person name="Bell-Sakyi L."/>
            <person name="Cui X.M."/>
            <person name="Yuan T.T."/>
            <person name="Jiang B.G."/>
            <person name="Yang W.F."/>
            <person name="Lam T.T."/>
            <person name="Chang Q.C."/>
            <person name="Ding S.J."/>
            <person name="Wang X.J."/>
            <person name="Zhu J.G."/>
            <person name="Ruan X.D."/>
            <person name="Zhao L."/>
            <person name="Wei J.T."/>
            <person name="Ye R.Z."/>
            <person name="Que T.C."/>
            <person name="Du C.H."/>
            <person name="Zhou Y.H."/>
            <person name="Cheng J.X."/>
            <person name="Dai P.F."/>
            <person name="Guo W.B."/>
            <person name="Han X.H."/>
            <person name="Huang E.J."/>
            <person name="Li L.F."/>
            <person name="Wei W."/>
            <person name="Gao Y.C."/>
            <person name="Liu J.Z."/>
            <person name="Shao H.Z."/>
            <person name="Wang X."/>
            <person name="Wang C.C."/>
            <person name="Yang T.C."/>
            <person name="Huo Q.B."/>
            <person name="Li W."/>
            <person name="Chen H.Y."/>
            <person name="Chen S.E."/>
            <person name="Zhou L.G."/>
            <person name="Ni X.B."/>
            <person name="Tian J.H."/>
            <person name="Sheng Y."/>
            <person name="Liu T."/>
            <person name="Pan Y.S."/>
            <person name="Xia L.Y."/>
            <person name="Li J."/>
            <person name="Zhao F."/>
            <person name="Cao W.C."/>
        </authorList>
    </citation>
    <scope>NUCLEOTIDE SEQUENCE [LARGE SCALE GENOMIC DNA]</scope>
    <source>
        <strain evidence="1">Iper-2018</strain>
    </source>
</reference>
<comment type="caution">
    <text evidence="1">The sequence shown here is derived from an EMBL/GenBank/DDBJ whole genome shotgun (WGS) entry which is preliminary data.</text>
</comment>
<protein>
    <submittedName>
        <fullName evidence="1">Uncharacterized protein</fullName>
    </submittedName>
</protein>
<keyword evidence="2" id="KW-1185">Reference proteome</keyword>
<name>A0AC60QMH8_IXOPE</name>
<dbReference type="Proteomes" id="UP000805193">
    <property type="component" value="Unassembled WGS sequence"/>
</dbReference>
<evidence type="ECO:0000313" key="2">
    <source>
        <dbReference type="Proteomes" id="UP000805193"/>
    </source>
</evidence>
<dbReference type="EMBL" id="JABSTQ010006797">
    <property type="protein sequence ID" value="KAG0436686.1"/>
    <property type="molecule type" value="Genomic_DNA"/>
</dbReference>